<reference evidence="3" key="1">
    <citation type="submission" date="2020-02" db="EMBL/GenBank/DDBJ databases">
        <authorList>
            <person name="Meier V. D."/>
        </authorList>
    </citation>
    <scope>NUCLEOTIDE SEQUENCE</scope>
    <source>
        <strain evidence="3">AVDCRST_MAG41</strain>
    </source>
</reference>
<dbReference type="Gene3D" id="3.90.1200.10">
    <property type="match status" value="1"/>
</dbReference>
<feature type="region of interest" description="Disordered" evidence="1">
    <location>
        <begin position="1"/>
        <end position="32"/>
    </location>
</feature>
<evidence type="ECO:0000256" key="1">
    <source>
        <dbReference type="SAM" id="MobiDB-lite"/>
    </source>
</evidence>
<dbReference type="SUPFAM" id="SSF56112">
    <property type="entry name" value="Protein kinase-like (PK-like)"/>
    <property type="match status" value="1"/>
</dbReference>
<evidence type="ECO:0000313" key="3">
    <source>
        <dbReference type="EMBL" id="CAA9265175.1"/>
    </source>
</evidence>
<dbReference type="EMBL" id="CADCTP010000238">
    <property type="protein sequence ID" value="CAA9265175.1"/>
    <property type="molecule type" value="Genomic_DNA"/>
</dbReference>
<evidence type="ECO:0000259" key="2">
    <source>
        <dbReference type="Pfam" id="PF01636"/>
    </source>
</evidence>
<dbReference type="InterPro" id="IPR002575">
    <property type="entry name" value="Aminoglycoside_PTrfase"/>
</dbReference>
<dbReference type="AlphaFoldDB" id="A0A6J4J0T9"/>
<dbReference type="Pfam" id="PF01636">
    <property type="entry name" value="APH"/>
    <property type="match status" value="1"/>
</dbReference>
<gene>
    <name evidence="3" type="ORF">AVDCRST_MAG41-2540</name>
</gene>
<feature type="non-terminal residue" evidence="3">
    <location>
        <position position="1"/>
    </location>
</feature>
<accession>A0A6J4J0T9</accession>
<organism evidence="3">
    <name type="scientific">uncultured Mycobacteriales bacterium</name>
    <dbReference type="NCBI Taxonomy" id="581187"/>
    <lineage>
        <taxon>Bacteria</taxon>
        <taxon>Bacillati</taxon>
        <taxon>Actinomycetota</taxon>
        <taxon>Actinomycetes</taxon>
        <taxon>Mycobacteriales</taxon>
        <taxon>environmental samples</taxon>
    </lineage>
</organism>
<dbReference type="InterPro" id="IPR011009">
    <property type="entry name" value="Kinase-like_dom_sf"/>
</dbReference>
<sequence>TPRRQSDTRTAVGHRAERRRYGRPVGGDDWPTTRPLDGRALVAAVNAAGGLGLAYAGRLPGGNAGAVAATRPDGRAVVLTHWHPDTLARAAVISDLVGRLVAVGYPAPAFEVVPVPSGAATVQERVDGVPRGRPPSPRLVRRVLELTDLQAGRADGPAGDRTELHLTADGVGYCLHEPLRRHSAATRDLVGWVEEVGRAAPADAFRGADVVHHDLHLENVLVRRDDPDAIAGVVDWAGVRVGDRALDLVTFGFDVSRRGGDPGPVRDRLAAVPADRRRAYVAHLALRYVDWMIRHGGEADVAGWLAVATDWRGWTD</sequence>
<proteinExistence type="predicted"/>
<feature type="domain" description="Aminoglycoside phosphotransferase" evidence="2">
    <location>
        <begin position="75"/>
        <end position="276"/>
    </location>
</feature>
<protein>
    <recommendedName>
        <fullName evidence="2">Aminoglycoside phosphotransferase domain-containing protein</fullName>
    </recommendedName>
</protein>
<name>A0A6J4J0T9_9ACTN</name>